<evidence type="ECO:0000259" key="1">
    <source>
        <dbReference type="Pfam" id="PF20231"/>
    </source>
</evidence>
<evidence type="ECO:0000313" key="3">
    <source>
        <dbReference type="Proteomes" id="UP000242877"/>
    </source>
</evidence>
<reference evidence="2 3" key="1">
    <citation type="journal article" date="2016" name="Genome Biol. Evol.">
        <title>Divergent and convergent evolution of fungal pathogenicity.</title>
        <authorList>
            <person name="Shang Y."/>
            <person name="Xiao G."/>
            <person name="Zheng P."/>
            <person name="Cen K."/>
            <person name="Zhan S."/>
            <person name="Wang C."/>
        </authorList>
    </citation>
    <scope>NUCLEOTIDE SEQUENCE [LARGE SCALE GENOMIC DNA]</scope>
    <source>
        <strain evidence="2 3">ARSEF 7405</strain>
    </source>
</reference>
<gene>
    <name evidence="2" type="ORF">AAP_02377</name>
</gene>
<feature type="domain" description="DUF6589" evidence="1">
    <location>
        <begin position="359"/>
        <end position="765"/>
    </location>
</feature>
<evidence type="ECO:0000313" key="2">
    <source>
        <dbReference type="EMBL" id="KZZ93585.1"/>
    </source>
</evidence>
<dbReference type="VEuPathDB" id="FungiDB:AAP_02377"/>
<dbReference type="Proteomes" id="UP000242877">
    <property type="component" value="Unassembled WGS sequence"/>
</dbReference>
<dbReference type="InterPro" id="IPR046496">
    <property type="entry name" value="DUF6589"/>
</dbReference>
<proteinExistence type="predicted"/>
<dbReference type="AlphaFoldDB" id="A0A168A7Y8"/>
<dbReference type="Pfam" id="PF20231">
    <property type="entry name" value="DUF6589"/>
    <property type="match status" value="1"/>
</dbReference>
<comment type="caution">
    <text evidence="2">The sequence shown here is derived from an EMBL/GenBank/DDBJ whole genome shotgun (WGS) entry which is preliminary data.</text>
</comment>
<sequence length="879" mass="100398">MALEPALEPATSQITVPSTLSVLPTSQITEICPPEVKKTVRVPFPALKSWQGGRYGVRKTRKPRAKETRPRMPIRCKISAILGFMKSLQVDLKQFIRGITRDDVSHTPLKQRQLLSLLYSALQDDEVKKALQQVAASQGKKEIDHELDALIGKPGFGRWKASQDMQTIDFDQAFSAIERHAPKWLVLYERITRNRFSSESFEQRIAKPSFRKELFFVTAVVLRHRSRTNANYLPRLLGLLLTGCGVNCTVVEIFAGAGVCDTYKPLNASWKDVAQRARQTVHGMARNPQCIIAYDNLNFLNTIRDHALGSSRARFINVTTGLVVICPSLPPAGLQQSMFNPRHKLNIKTIVTCAGLRHDETARQISRFFIAEALSSVFSDAISKIFNQRPCSKPCFPFIRIIPPSKATTVFPLAGIFSNEGTIDETYDVHDNIFLRQFGFTLDDRDEFNDKLWIVWGDQKTAEFNRSVKFEQRLSRHPYHRRQWLLSPPAYFHIAQAILFLIVRTHFENPRGAESKSTLLHDIRYWARTRINRENIKYHDVRPLVKDGFNSRILAVFYDRLQLRGKLHFSGALSVRRKEDVETALKTVTAEELLEIIEDIRNLLFTPRAWTGSPEDDAEYTTFSRYIQSVEMFMSFDHAITHGDVGMIERIIHALPAWFYGADQCKYGAEMLHFCWLLGASSPELREALLCSGLVNQKGRTTAWKAIDLAVEHLNCEISLDMKYNKNSTHDIKATFARVTEGSVFMMELRQKLQRFFSRRTNDRHTRKNVQNDLFSLSCFLQAEWPCWNNTKPTIKRFICPDALANGLRAMDEKVAQLNDSVSKGRSMREAGSVSMFTDTPDEAVETALELAENAENSPNADIDDYDNYIDWDEVLQGE</sequence>
<keyword evidence="3" id="KW-1185">Reference proteome</keyword>
<name>A0A168A7Y8_9EURO</name>
<accession>A0A168A7Y8</accession>
<organism evidence="2 3">
    <name type="scientific">Ascosphaera apis ARSEF 7405</name>
    <dbReference type="NCBI Taxonomy" id="392613"/>
    <lineage>
        <taxon>Eukaryota</taxon>
        <taxon>Fungi</taxon>
        <taxon>Dikarya</taxon>
        <taxon>Ascomycota</taxon>
        <taxon>Pezizomycotina</taxon>
        <taxon>Eurotiomycetes</taxon>
        <taxon>Eurotiomycetidae</taxon>
        <taxon>Onygenales</taxon>
        <taxon>Ascosphaeraceae</taxon>
        <taxon>Ascosphaera</taxon>
    </lineage>
</organism>
<dbReference type="OrthoDB" id="3919880at2759"/>
<dbReference type="EMBL" id="AZGZ01000008">
    <property type="protein sequence ID" value="KZZ93585.1"/>
    <property type="molecule type" value="Genomic_DNA"/>
</dbReference>
<protein>
    <recommendedName>
        <fullName evidence="1">DUF6589 domain-containing protein</fullName>
    </recommendedName>
</protein>